<dbReference type="PANTHER" id="PTHR34596">
    <property type="entry name" value="CHITOPORIN"/>
    <property type="match status" value="1"/>
</dbReference>
<accession>A0A1H0MQR9</accession>
<dbReference type="Proteomes" id="UP000181686">
    <property type="component" value="Unassembled WGS sequence"/>
</dbReference>
<proteinExistence type="inferred from homology"/>
<evidence type="ECO:0000313" key="6">
    <source>
        <dbReference type="Proteomes" id="UP000181686"/>
    </source>
</evidence>
<evidence type="ECO:0000313" key="5">
    <source>
        <dbReference type="EMBL" id="SDO82789.1"/>
    </source>
</evidence>
<dbReference type="EMBL" id="MDGK01000036">
    <property type="protein sequence ID" value="OIN08699.1"/>
    <property type="molecule type" value="Genomic_DNA"/>
</dbReference>
<organism evidence="4 6">
    <name type="scientific">Pseudomonas extremorientalis</name>
    <dbReference type="NCBI Taxonomy" id="169669"/>
    <lineage>
        <taxon>Bacteria</taxon>
        <taxon>Pseudomonadati</taxon>
        <taxon>Pseudomonadota</taxon>
        <taxon>Gammaproteobacteria</taxon>
        <taxon>Pseudomonadales</taxon>
        <taxon>Pseudomonadaceae</taxon>
        <taxon>Pseudomonas</taxon>
    </lineage>
</organism>
<keyword evidence="2" id="KW-0813">Transport</keyword>
<dbReference type="GO" id="GO:0015288">
    <property type="term" value="F:porin activity"/>
    <property type="evidence" value="ECO:0007669"/>
    <property type="project" value="TreeGrafter"/>
</dbReference>
<dbReference type="AlphaFoldDB" id="A0A1H0MQR9"/>
<name>A0A1H0MQR9_9PSED</name>
<dbReference type="Gene3D" id="2.40.160.10">
    <property type="entry name" value="Porin"/>
    <property type="match status" value="1"/>
</dbReference>
<evidence type="ECO:0000256" key="3">
    <source>
        <dbReference type="ARBA" id="ARBA00022729"/>
    </source>
</evidence>
<evidence type="ECO:0000313" key="4">
    <source>
        <dbReference type="EMBL" id="OIN08699.1"/>
    </source>
</evidence>
<reference evidence="5 7" key="2">
    <citation type="submission" date="2016-10" db="EMBL/GenBank/DDBJ databases">
        <authorList>
            <person name="Varghese N."/>
            <person name="Submissions S."/>
        </authorList>
    </citation>
    <scope>NUCLEOTIDE SEQUENCE [LARGE SCALE GENOMIC DNA]</scope>
    <source>
        <strain evidence="5 7">BS2774</strain>
    </source>
</reference>
<evidence type="ECO:0000256" key="1">
    <source>
        <dbReference type="ARBA" id="ARBA00009075"/>
    </source>
</evidence>
<sequence length="408" mass="44726">MRAFITTGGLLCASLMVPGISSVRAEGFLGDSTGHLALRNYAFNHDNRSGGNDRVEWAQGLLLTMRSGFTPGAVGFGLDTLGLLGLRLDSSPAHAGTGLLPVHDDGRAARDFSSLGVTGKLRFADVVVKTGTLLPKNPVVSYNDGRLLPQTFQGTQFEYTGIEHLFVQGGRLDQSKLRNSSDNVDLIPSGYKGPKHGDFYFVGGTYALNKTISLSYYYGELENFYRQHFFGVVHKVAVGPGHLTTDVRYYNSFETGAAYNGAADADMFSGSLSYRLGGHTFGGGYQQLSGNAALPYLNGAATTSFTSPGVSKFILEDEKTWMLRYDYDFSALAIPGLSFMIRYYKGFDAKYSGKPADEHELDTSLKYVIQDGTFKGLGAEFRNTAYRSNVLTSWDYNRLYLTYDIKLW</sequence>
<evidence type="ECO:0000313" key="7">
    <source>
        <dbReference type="Proteomes" id="UP000182654"/>
    </source>
</evidence>
<dbReference type="InterPro" id="IPR023614">
    <property type="entry name" value="Porin_dom_sf"/>
</dbReference>
<dbReference type="Proteomes" id="UP000182654">
    <property type="component" value="Chromosome I"/>
</dbReference>
<protein>
    <submittedName>
        <fullName evidence="4 5">Porin</fullName>
    </submittedName>
</protein>
<keyword evidence="3" id="KW-0732">Signal</keyword>
<evidence type="ECO:0000256" key="2">
    <source>
        <dbReference type="ARBA" id="ARBA00022448"/>
    </source>
</evidence>
<dbReference type="Pfam" id="PF03573">
    <property type="entry name" value="OprD"/>
    <property type="match status" value="1"/>
</dbReference>
<dbReference type="GO" id="GO:0016020">
    <property type="term" value="C:membrane"/>
    <property type="evidence" value="ECO:0007669"/>
    <property type="project" value="InterPro"/>
</dbReference>
<dbReference type="InterPro" id="IPR005318">
    <property type="entry name" value="OM_porin_bac"/>
</dbReference>
<reference evidence="4 6" key="1">
    <citation type="submission" date="2016-08" db="EMBL/GenBank/DDBJ databases">
        <title>Draft genome sequence of the type strain of Pseudomonas extremorientalis LMG 19695T isolated from drinking water reservoir.</title>
        <authorList>
            <person name="Tambong J.T."/>
        </authorList>
    </citation>
    <scope>NUCLEOTIDE SEQUENCE [LARGE SCALE GENOMIC DNA]</scope>
    <source>
        <strain evidence="4 6">LMG 19695</strain>
    </source>
</reference>
<dbReference type="RefSeq" id="WP_071490194.1">
    <property type="nucleotide sequence ID" value="NZ_CP117459.1"/>
</dbReference>
<comment type="similarity">
    <text evidence="1">Belongs to the outer membrane porin (Opr) (TC 1.B.25) family.</text>
</comment>
<dbReference type="EMBL" id="LT629708">
    <property type="protein sequence ID" value="SDO82789.1"/>
    <property type="molecule type" value="Genomic_DNA"/>
</dbReference>
<dbReference type="PANTHER" id="PTHR34596:SF2">
    <property type="entry name" value="CHITOPORIN"/>
    <property type="match status" value="1"/>
</dbReference>
<keyword evidence="7" id="KW-1185">Reference proteome</keyword>
<gene>
    <name evidence="4" type="ORF">BFN10_14125</name>
    <name evidence="5" type="ORF">SAMN04490184_1546</name>
</gene>